<dbReference type="AlphaFoldDB" id="A0A1E1M0I1"/>
<organism evidence="1 2">
    <name type="scientific">Rhynchosporium secalis</name>
    <name type="common">Barley scald fungus</name>
    <dbReference type="NCBI Taxonomy" id="38038"/>
    <lineage>
        <taxon>Eukaryota</taxon>
        <taxon>Fungi</taxon>
        <taxon>Dikarya</taxon>
        <taxon>Ascomycota</taxon>
        <taxon>Pezizomycotina</taxon>
        <taxon>Leotiomycetes</taxon>
        <taxon>Helotiales</taxon>
        <taxon>Ploettnerulaceae</taxon>
        <taxon>Rhynchosporium</taxon>
    </lineage>
</organism>
<evidence type="ECO:0000313" key="2">
    <source>
        <dbReference type="Proteomes" id="UP000177625"/>
    </source>
</evidence>
<dbReference type="EMBL" id="FJVC01000098">
    <property type="protein sequence ID" value="CZT42611.1"/>
    <property type="molecule type" value="Genomic_DNA"/>
</dbReference>
<protein>
    <recommendedName>
        <fullName evidence="3">CENP-V/GFA domain-containing protein</fullName>
    </recommendedName>
</protein>
<evidence type="ECO:0000313" key="1">
    <source>
        <dbReference type="EMBL" id="CZT42611.1"/>
    </source>
</evidence>
<accession>A0A1E1M0I1</accession>
<dbReference type="Proteomes" id="UP000177625">
    <property type="component" value="Unassembled WGS sequence"/>
</dbReference>
<gene>
    <name evidence="1" type="ORF">RSE6_02540</name>
</gene>
<proteinExistence type="predicted"/>
<name>A0A1E1M0I1_RHYSE</name>
<sequence length="125" mass="13935">MTAAISSTCACHSFSVTRVPESRASYQSRAMSLQQLQASIRPLRSYRKVQTPSSNDTSRAECLCGGAKFYITQPDEASKKILAPFPDLMVKSHLPAFENPKHETRCSHENDMKYLADYVPVLHVA</sequence>
<evidence type="ECO:0008006" key="3">
    <source>
        <dbReference type="Google" id="ProtNLM"/>
    </source>
</evidence>
<reference evidence="2" key="1">
    <citation type="submission" date="2016-03" db="EMBL/GenBank/DDBJ databases">
        <authorList>
            <person name="Guldener U."/>
        </authorList>
    </citation>
    <scope>NUCLEOTIDE SEQUENCE [LARGE SCALE GENOMIC DNA]</scope>
</reference>
<keyword evidence="2" id="KW-1185">Reference proteome</keyword>